<evidence type="ECO:0000313" key="3">
    <source>
        <dbReference type="EMBL" id="CAA9543534.1"/>
    </source>
</evidence>
<dbReference type="PANTHER" id="PTHR43606:SF2">
    <property type="entry name" value="ALKALINE PHOSPHATASE FAMILY PROTEIN (AFU_ORTHOLOGUE AFUA_5G03860)"/>
    <property type="match status" value="1"/>
</dbReference>
<dbReference type="Gene3D" id="2.60.40.380">
    <property type="entry name" value="Purple acid phosphatase-like, N-terminal"/>
    <property type="match status" value="1"/>
</dbReference>
<dbReference type="InterPro" id="IPR029052">
    <property type="entry name" value="Metallo-depent_PP-like"/>
</dbReference>
<evidence type="ECO:0000259" key="2">
    <source>
        <dbReference type="Pfam" id="PF16655"/>
    </source>
</evidence>
<dbReference type="InterPro" id="IPR032093">
    <property type="entry name" value="PhoD_N"/>
</dbReference>
<dbReference type="EMBL" id="CADCWL010000005">
    <property type="protein sequence ID" value="CAA9543534.1"/>
    <property type="molecule type" value="Genomic_DNA"/>
</dbReference>
<dbReference type="Pfam" id="PF16655">
    <property type="entry name" value="PhoD_N"/>
    <property type="match status" value="1"/>
</dbReference>
<protein>
    <submittedName>
        <fullName evidence="3">Phosphodiesterase/alkaline phosphatase D</fullName>
    </submittedName>
</protein>
<gene>
    <name evidence="3" type="ORF">AVDCRST_MAG19-115</name>
</gene>
<proteinExistence type="predicted"/>
<name>A0A6J4U8K2_9BACT</name>
<accession>A0A6J4U8K2</accession>
<feature type="domain" description="Phospholipase D N-terminal" evidence="2">
    <location>
        <begin position="65"/>
        <end position="162"/>
    </location>
</feature>
<evidence type="ECO:0000259" key="1">
    <source>
        <dbReference type="Pfam" id="PF09423"/>
    </source>
</evidence>
<dbReference type="InterPro" id="IPR052900">
    <property type="entry name" value="Phospholipid_Metab_Enz"/>
</dbReference>
<dbReference type="SUPFAM" id="SSF56300">
    <property type="entry name" value="Metallo-dependent phosphatases"/>
    <property type="match status" value="1"/>
</dbReference>
<dbReference type="Gene3D" id="3.60.21.70">
    <property type="entry name" value="PhoD-like phosphatase"/>
    <property type="match status" value="1"/>
</dbReference>
<dbReference type="Pfam" id="PF09423">
    <property type="entry name" value="PhoD"/>
    <property type="match status" value="1"/>
</dbReference>
<feature type="domain" description="PhoD-like phosphatase metallophosphatase" evidence="1">
    <location>
        <begin position="175"/>
        <end position="516"/>
    </location>
</feature>
<sequence>MDRRLFERLLAGRANRRRLLAGGAGLAAASFAGRPTRVLGQASPIASPGASPVASPVLGGTPFTLGVASGDPLPDGVVLWTRLAPDPLAVGGGMEGQGSVEVRWEVASDEAFGRVVRHGAEIASPGLGHSVHVDVRGLEPGAEYFYRFMAGGETSPVGRTKTAPMAGAPLERLRFAFSSCQDWLTGYYPAYRQMAREDLDLVFFLGDYIYEDAYGPDEETGAFPVPGREHTSGEIVTIDDYRTRYALHKSDPDLQAAHAAFPWVATWDDHEVDNDYAGEHDEIGTPLDAFLARRAAGYQAFYEHQPLRPSSMPQGPGMALYRRLAFGDLAEFSVLDTRQYRHDHPCGAGEQARCPAAYDPNTTLLGPEQERWVLAGLDASGARWNVLAQQILMAELEHNPGPGEIFWTDAWDGYPAARNRVLSHVMSRNIANPVVLTGDWHSTFVNDLKADFDAPESPTVATEFVVTAISTGGDDNGYDDYYGAMIPNNPHITFFDGDRRGYMRVEITPDRWRTDLQMVETVLDPASPVETLRSFVVENGRPGAQDA</sequence>
<dbReference type="CDD" id="cd07389">
    <property type="entry name" value="MPP_PhoD"/>
    <property type="match status" value="1"/>
</dbReference>
<dbReference type="InterPro" id="IPR038607">
    <property type="entry name" value="PhoD-like_sf"/>
</dbReference>
<reference evidence="3" key="1">
    <citation type="submission" date="2020-02" db="EMBL/GenBank/DDBJ databases">
        <authorList>
            <person name="Meier V. D."/>
        </authorList>
    </citation>
    <scope>NUCLEOTIDE SEQUENCE</scope>
    <source>
        <strain evidence="3">AVDCRST_MAG19</strain>
    </source>
</reference>
<dbReference type="InterPro" id="IPR018946">
    <property type="entry name" value="PhoD-like_MPP"/>
</dbReference>
<dbReference type="AlphaFoldDB" id="A0A6J4U8K2"/>
<organism evidence="3">
    <name type="scientific">uncultured Thermomicrobiales bacterium</name>
    <dbReference type="NCBI Taxonomy" id="1645740"/>
    <lineage>
        <taxon>Bacteria</taxon>
        <taxon>Pseudomonadati</taxon>
        <taxon>Thermomicrobiota</taxon>
        <taxon>Thermomicrobia</taxon>
        <taxon>Thermomicrobiales</taxon>
        <taxon>environmental samples</taxon>
    </lineage>
</organism>
<dbReference type="PANTHER" id="PTHR43606">
    <property type="entry name" value="PHOSPHATASE, PUTATIVE (AFU_ORTHOLOGUE AFUA_6G08710)-RELATED"/>
    <property type="match status" value="1"/>
</dbReference>